<comment type="caution">
    <text evidence="1">The sequence shown here is derived from an EMBL/GenBank/DDBJ whole genome shotgun (WGS) entry which is preliminary data.</text>
</comment>
<sequence>MKITSTQAIGYLIAAVNKVKFPDAMDAANLVLTFEELLNQLSNEEAEQKYREVWLTHNQE</sequence>
<proteinExistence type="predicted"/>
<evidence type="ECO:0000313" key="1">
    <source>
        <dbReference type="EMBL" id="GIQ70448.1"/>
    </source>
</evidence>
<name>A0A8J4H7U8_9BACL</name>
<gene>
    <name evidence="1" type="ORF">XYCOK13_32720</name>
</gene>
<protein>
    <submittedName>
        <fullName evidence="1">Uncharacterized protein</fullName>
    </submittedName>
</protein>
<dbReference type="Proteomes" id="UP000677918">
    <property type="component" value="Unassembled WGS sequence"/>
</dbReference>
<accession>A0A8J4H7U8</accession>
<evidence type="ECO:0000313" key="2">
    <source>
        <dbReference type="Proteomes" id="UP000677918"/>
    </source>
</evidence>
<keyword evidence="2" id="KW-1185">Reference proteome</keyword>
<dbReference type="RefSeq" id="WP_155618885.1">
    <property type="nucleotide sequence ID" value="NZ_BOVK01000049.1"/>
</dbReference>
<reference evidence="1" key="1">
    <citation type="submission" date="2021-04" db="EMBL/GenBank/DDBJ databases">
        <title>Draft genome sequence of Xylanibacillus composti strain K13.</title>
        <authorList>
            <person name="Uke A."/>
            <person name="Chhe C."/>
            <person name="Baramee S."/>
            <person name="Kosugi A."/>
        </authorList>
    </citation>
    <scope>NUCLEOTIDE SEQUENCE</scope>
    <source>
        <strain evidence="1">K13</strain>
    </source>
</reference>
<dbReference type="AlphaFoldDB" id="A0A8J4H7U8"/>
<dbReference type="EMBL" id="BOVK01000049">
    <property type="protein sequence ID" value="GIQ70448.1"/>
    <property type="molecule type" value="Genomic_DNA"/>
</dbReference>
<organism evidence="1 2">
    <name type="scientific">Xylanibacillus composti</name>
    <dbReference type="NCBI Taxonomy" id="1572762"/>
    <lineage>
        <taxon>Bacteria</taxon>
        <taxon>Bacillati</taxon>
        <taxon>Bacillota</taxon>
        <taxon>Bacilli</taxon>
        <taxon>Bacillales</taxon>
        <taxon>Paenibacillaceae</taxon>
        <taxon>Xylanibacillus</taxon>
    </lineage>
</organism>